<evidence type="ECO:0000256" key="4">
    <source>
        <dbReference type="ARBA" id="ARBA00022801"/>
    </source>
</evidence>
<evidence type="ECO:0000256" key="2">
    <source>
        <dbReference type="ARBA" id="ARBA00007527"/>
    </source>
</evidence>
<dbReference type="PANTHER" id="PTHR10858">
    <property type="entry name" value="DEOXYRIBONUCLEASE II"/>
    <property type="match status" value="1"/>
</dbReference>
<evidence type="ECO:0000313" key="7">
    <source>
        <dbReference type="Proteomes" id="UP001279410"/>
    </source>
</evidence>
<feature type="chain" id="PRO_5042273548" description="deoxyribonuclease II" evidence="5">
    <location>
        <begin position="18"/>
        <end position="120"/>
    </location>
</feature>
<dbReference type="EMBL" id="BRZM01000027">
    <property type="protein sequence ID" value="GLD56873.1"/>
    <property type="molecule type" value="Genomic_DNA"/>
</dbReference>
<keyword evidence="5" id="KW-0732">Signal</keyword>
<dbReference type="AlphaFoldDB" id="A0AAD3MMQ5"/>
<evidence type="ECO:0000256" key="5">
    <source>
        <dbReference type="SAM" id="SignalP"/>
    </source>
</evidence>
<dbReference type="InterPro" id="IPR004947">
    <property type="entry name" value="DNase_II"/>
</dbReference>
<dbReference type="Pfam" id="PF03265">
    <property type="entry name" value="DNase_II"/>
    <property type="match status" value="1"/>
</dbReference>
<feature type="signal peptide" evidence="5">
    <location>
        <begin position="1"/>
        <end position="17"/>
    </location>
</feature>
<sequence>MWRIILTVGLLSWSSEASVTCRDNNNGEVDWYIMYKAPRLKNKFKGLEYRYIDSTGVKTMVPSDPHYKPIDDSNGVLANTLQPLFTPTRSMSPDFGFISYSDQAPGCNARPTFGHSKGVP</sequence>
<name>A0AAD3MMQ5_LATJO</name>
<comment type="caution">
    <text evidence="6">The sequence shown here is derived from an EMBL/GenBank/DDBJ whole genome shotgun (WGS) entry which is preliminary data.</text>
</comment>
<dbReference type="GO" id="GO:0004531">
    <property type="term" value="F:deoxyribonuclease II activity"/>
    <property type="evidence" value="ECO:0007669"/>
    <property type="project" value="UniProtKB-EC"/>
</dbReference>
<keyword evidence="4" id="KW-0378">Hydrolase</keyword>
<dbReference type="PANTHER" id="PTHR10858:SF23">
    <property type="entry name" value="DEOXYRIBONUCLEASE II"/>
    <property type="match status" value="1"/>
</dbReference>
<keyword evidence="7" id="KW-1185">Reference proteome</keyword>
<comment type="catalytic activity">
    <reaction evidence="1">
        <text>Endonucleolytic cleavage to nucleoside 3'-phosphates and 3'-phosphooligonucleotide end-products.</text>
        <dbReference type="EC" id="3.1.22.1"/>
    </reaction>
</comment>
<protein>
    <recommendedName>
        <fullName evidence="3">deoxyribonuclease II</fullName>
        <ecNumber evidence="3">3.1.22.1</ecNumber>
    </recommendedName>
</protein>
<evidence type="ECO:0000256" key="3">
    <source>
        <dbReference type="ARBA" id="ARBA00012036"/>
    </source>
</evidence>
<accession>A0AAD3MMQ5</accession>
<evidence type="ECO:0000313" key="6">
    <source>
        <dbReference type="EMBL" id="GLD56873.1"/>
    </source>
</evidence>
<organism evidence="6 7">
    <name type="scientific">Lates japonicus</name>
    <name type="common">Japanese lates</name>
    <dbReference type="NCBI Taxonomy" id="270547"/>
    <lineage>
        <taxon>Eukaryota</taxon>
        <taxon>Metazoa</taxon>
        <taxon>Chordata</taxon>
        <taxon>Craniata</taxon>
        <taxon>Vertebrata</taxon>
        <taxon>Euteleostomi</taxon>
        <taxon>Actinopterygii</taxon>
        <taxon>Neopterygii</taxon>
        <taxon>Teleostei</taxon>
        <taxon>Neoteleostei</taxon>
        <taxon>Acanthomorphata</taxon>
        <taxon>Carangaria</taxon>
        <taxon>Carangaria incertae sedis</taxon>
        <taxon>Centropomidae</taxon>
        <taxon>Lates</taxon>
    </lineage>
</organism>
<gene>
    <name evidence="6" type="ORF">AKAME5_000916400</name>
</gene>
<reference evidence="6" key="1">
    <citation type="submission" date="2022-08" db="EMBL/GenBank/DDBJ databases">
        <title>Genome sequencing of akame (Lates japonicus).</title>
        <authorList>
            <person name="Hashiguchi Y."/>
            <person name="Takahashi H."/>
        </authorList>
    </citation>
    <scope>NUCLEOTIDE SEQUENCE</scope>
    <source>
        <strain evidence="6">Kochi</strain>
    </source>
</reference>
<dbReference type="GO" id="GO:0006309">
    <property type="term" value="P:apoptotic DNA fragmentation"/>
    <property type="evidence" value="ECO:0007669"/>
    <property type="project" value="TreeGrafter"/>
</dbReference>
<comment type="similarity">
    <text evidence="2">Belongs to the DNase II family.</text>
</comment>
<evidence type="ECO:0000256" key="1">
    <source>
        <dbReference type="ARBA" id="ARBA00000447"/>
    </source>
</evidence>
<dbReference type="EC" id="3.1.22.1" evidence="3"/>
<dbReference type="Proteomes" id="UP001279410">
    <property type="component" value="Unassembled WGS sequence"/>
</dbReference>
<proteinExistence type="inferred from homology"/>